<organism evidence="1 2">
    <name type="scientific">Botryobasidium botryosum (strain FD-172 SS1)</name>
    <dbReference type="NCBI Taxonomy" id="930990"/>
    <lineage>
        <taxon>Eukaryota</taxon>
        <taxon>Fungi</taxon>
        <taxon>Dikarya</taxon>
        <taxon>Basidiomycota</taxon>
        <taxon>Agaricomycotina</taxon>
        <taxon>Agaricomycetes</taxon>
        <taxon>Cantharellales</taxon>
        <taxon>Botryobasidiaceae</taxon>
        <taxon>Botryobasidium</taxon>
    </lineage>
</organism>
<gene>
    <name evidence="1" type="ORF">BOTBODRAFT_188145</name>
</gene>
<dbReference type="AlphaFoldDB" id="A0A067MQU9"/>
<dbReference type="EMBL" id="KL198040">
    <property type="protein sequence ID" value="KDQ13956.1"/>
    <property type="molecule type" value="Genomic_DNA"/>
</dbReference>
<dbReference type="HOGENOM" id="CLU_1824989_0_0_1"/>
<proteinExistence type="predicted"/>
<keyword evidence="2" id="KW-1185">Reference proteome</keyword>
<sequence length="141" mass="15789">MLLSLSLPFDLKDFARLSLASIELATTSMRQFFITASNSPALEELTPEDIAFPSNRLQHPSTGVISLPRMRSSTTWTLIVLTRLMVSPSAHINIRVFAPHDIDLRDITPRSVARLASIKSMRHVQGPSLCNRAHVQFTCQY</sequence>
<dbReference type="InParanoid" id="A0A067MQU9"/>
<evidence type="ECO:0000313" key="1">
    <source>
        <dbReference type="EMBL" id="KDQ13956.1"/>
    </source>
</evidence>
<name>A0A067MQU9_BOTB1</name>
<dbReference type="Proteomes" id="UP000027195">
    <property type="component" value="Unassembled WGS sequence"/>
</dbReference>
<protein>
    <submittedName>
        <fullName evidence="1">Uncharacterized protein</fullName>
    </submittedName>
</protein>
<evidence type="ECO:0000313" key="2">
    <source>
        <dbReference type="Proteomes" id="UP000027195"/>
    </source>
</evidence>
<reference evidence="2" key="1">
    <citation type="journal article" date="2014" name="Proc. Natl. Acad. Sci. U.S.A.">
        <title>Extensive sampling of basidiomycete genomes demonstrates inadequacy of the white-rot/brown-rot paradigm for wood decay fungi.</title>
        <authorList>
            <person name="Riley R."/>
            <person name="Salamov A.A."/>
            <person name="Brown D.W."/>
            <person name="Nagy L.G."/>
            <person name="Floudas D."/>
            <person name="Held B.W."/>
            <person name="Levasseur A."/>
            <person name="Lombard V."/>
            <person name="Morin E."/>
            <person name="Otillar R."/>
            <person name="Lindquist E.A."/>
            <person name="Sun H."/>
            <person name="LaButti K.M."/>
            <person name="Schmutz J."/>
            <person name="Jabbour D."/>
            <person name="Luo H."/>
            <person name="Baker S.E."/>
            <person name="Pisabarro A.G."/>
            <person name="Walton J.D."/>
            <person name="Blanchette R.A."/>
            <person name="Henrissat B."/>
            <person name="Martin F."/>
            <person name="Cullen D."/>
            <person name="Hibbett D.S."/>
            <person name="Grigoriev I.V."/>
        </authorList>
    </citation>
    <scope>NUCLEOTIDE SEQUENCE [LARGE SCALE GENOMIC DNA]</scope>
    <source>
        <strain evidence="2">FD-172 SS1</strain>
    </source>
</reference>
<accession>A0A067MQU9</accession>